<dbReference type="InterPro" id="IPR011971">
    <property type="entry name" value="CHP02284"/>
</dbReference>
<organism evidence="2 3">
    <name type="scientific">Pseudaquabacterium terrae</name>
    <dbReference type="NCBI Taxonomy" id="2732868"/>
    <lineage>
        <taxon>Bacteria</taxon>
        <taxon>Pseudomonadati</taxon>
        <taxon>Pseudomonadota</taxon>
        <taxon>Betaproteobacteria</taxon>
        <taxon>Burkholderiales</taxon>
        <taxon>Sphaerotilaceae</taxon>
        <taxon>Pseudaquabacterium</taxon>
    </lineage>
</organism>
<feature type="domain" description="DUF2383" evidence="1">
    <location>
        <begin position="5"/>
        <end position="115"/>
    </location>
</feature>
<evidence type="ECO:0000313" key="3">
    <source>
        <dbReference type="Proteomes" id="UP000737171"/>
    </source>
</evidence>
<evidence type="ECO:0000259" key="1">
    <source>
        <dbReference type="Pfam" id="PF09537"/>
    </source>
</evidence>
<dbReference type="InterPro" id="IPR019052">
    <property type="entry name" value="DUF2383"/>
</dbReference>
<dbReference type="InterPro" id="IPR012347">
    <property type="entry name" value="Ferritin-like"/>
</dbReference>
<dbReference type="Gene3D" id="1.20.1260.10">
    <property type="match status" value="1"/>
</dbReference>
<sequence length="150" mass="16971">MDNDDVIDVLNDLIETSKDGEYGFRTSAEYARTDALRTLLLARADECKQAIDELQVHVTRFGGKPQQSGSIGGALHRGWVAMRTKLTDFDNEAILEECERGEDLAVNRYRKALQEDLPEDVRALVLRQSEGVKRNHDQIKRLRDEARAAS</sequence>
<dbReference type="NCBIfam" id="TIGR02284">
    <property type="entry name" value="PA2169 family four-helix-bundle protein"/>
    <property type="match status" value="1"/>
</dbReference>
<keyword evidence="3" id="KW-1185">Reference proteome</keyword>
<reference evidence="2 3" key="1">
    <citation type="submission" date="2020-05" db="EMBL/GenBank/DDBJ databases">
        <title>Aquincola sp. isolate from soil.</title>
        <authorList>
            <person name="Han J."/>
            <person name="Kim D.-U."/>
        </authorList>
    </citation>
    <scope>NUCLEOTIDE SEQUENCE [LARGE SCALE GENOMIC DNA]</scope>
    <source>
        <strain evidence="2 3">S2</strain>
    </source>
</reference>
<evidence type="ECO:0000313" key="2">
    <source>
        <dbReference type="EMBL" id="NRF68197.1"/>
    </source>
</evidence>
<gene>
    <name evidence="2" type="ORF">HLB44_14480</name>
</gene>
<dbReference type="Pfam" id="PF09537">
    <property type="entry name" value="DUF2383"/>
    <property type="match status" value="1"/>
</dbReference>
<proteinExistence type="predicted"/>
<protein>
    <submittedName>
        <fullName evidence="2">PA2169 family four-helix-bundle protein</fullName>
    </submittedName>
</protein>
<name>A0ABX2EHY8_9BURK</name>
<dbReference type="EMBL" id="JABRWJ010000004">
    <property type="protein sequence ID" value="NRF68197.1"/>
    <property type="molecule type" value="Genomic_DNA"/>
</dbReference>
<accession>A0ABX2EHY8</accession>
<dbReference type="Proteomes" id="UP000737171">
    <property type="component" value="Unassembled WGS sequence"/>
</dbReference>
<dbReference type="PIRSF" id="PIRSF029477">
    <property type="entry name" value="UCP029477"/>
    <property type="match status" value="1"/>
</dbReference>
<dbReference type="RefSeq" id="WP_173123627.1">
    <property type="nucleotide sequence ID" value="NZ_JABRWJ010000004.1"/>
</dbReference>
<comment type="caution">
    <text evidence="2">The sequence shown here is derived from an EMBL/GenBank/DDBJ whole genome shotgun (WGS) entry which is preliminary data.</text>
</comment>
<dbReference type="InterPro" id="IPR016920">
    <property type="entry name" value="UCP029477"/>
</dbReference>